<evidence type="ECO:0000259" key="2">
    <source>
        <dbReference type="Pfam" id="PF00485"/>
    </source>
</evidence>
<evidence type="ECO:0000313" key="3">
    <source>
        <dbReference type="EMBL" id="KRH94663.1"/>
    </source>
</evidence>
<feature type="domain" description="Phosphoribulokinase/uridine kinase" evidence="2">
    <location>
        <begin position="73"/>
        <end position="180"/>
    </location>
</feature>
<keyword evidence="1" id="KW-0175">Coiled coil</keyword>
<dbReference type="AlphaFoldDB" id="A0A0R0M6E9"/>
<dbReference type="GO" id="GO:0016301">
    <property type="term" value="F:kinase activity"/>
    <property type="evidence" value="ECO:0007669"/>
    <property type="project" value="InterPro"/>
</dbReference>
<name>A0A0R0M6E9_9MICR</name>
<feature type="coiled-coil region" evidence="1">
    <location>
        <begin position="219"/>
        <end position="246"/>
    </location>
</feature>
<dbReference type="PANTHER" id="PTHR10285">
    <property type="entry name" value="URIDINE KINASE"/>
    <property type="match status" value="1"/>
</dbReference>
<dbReference type="SUPFAM" id="SSF52540">
    <property type="entry name" value="P-loop containing nucleoside triphosphate hydrolases"/>
    <property type="match status" value="1"/>
</dbReference>
<evidence type="ECO:0000313" key="4">
    <source>
        <dbReference type="Proteomes" id="UP000051530"/>
    </source>
</evidence>
<comment type="caution">
    <text evidence="3">The sequence shown here is derived from an EMBL/GenBank/DDBJ whole genome shotgun (WGS) entry which is preliminary data.</text>
</comment>
<dbReference type="InterPro" id="IPR027417">
    <property type="entry name" value="P-loop_NTPase"/>
</dbReference>
<dbReference type="Gene3D" id="3.40.50.300">
    <property type="entry name" value="P-loop containing nucleotide triphosphate hydrolases"/>
    <property type="match status" value="1"/>
</dbReference>
<proteinExistence type="predicted"/>
<keyword evidence="4" id="KW-1185">Reference proteome</keyword>
<dbReference type="OrthoDB" id="2195084at2759"/>
<sequence length="349" mass="40678">MVDNNELIPQVVTDKHRKNPTCTADKQNHILAFNSQDSQNIENKHTGRIDYFSNTVNQILNNALTKQIKAVVIHGPSASGKTTFAKNLYDCLTNRTECYIIHLDNYFRTVAGEDYTKYDFDNPAVYNWENVTNLLTAINNGDEYLPTYKYCFIKRESQGPFYIRNNFPKVVIIEGCYAMNISNQEVFDVEKFDPTDSSKEGFKKRTTCYKNISFLNIKMIVCREKLRQLKIQRDFLERNHTKEEAAFMFDKQSWPAAIKWVFSKRFQSHINIIHGTFNKHKYETLFKLIVSFLIAETQKEKQVAFEKSLCKPQDLLFLDKKTSQIECGQCSFECQLEQPSQIVIEDSAH</sequence>
<organism evidence="3 4">
    <name type="scientific">Pseudoloma neurophilia</name>
    <dbReference type="NCBI Taxonomy" id="146866"/>
    <lineage>
        <taxon>Eukaryota</taxon>
        <taxon>Fungi</taxon>
        <taxon>Fungi incertae sedis</taxon>
        <taxon>Microsporidia</taxon>
        <taxon>Pseudoloma</taxon>
    </lineage>
</organism>
<accession>A0A0R0M6E9</accession>
<reference evidence="3 4" key="1">
    <citation type="submission" date="2015-07" db="EMBL/GenBank/DDBJ databases">
        <title>The genome of Pseudoloma neurophilia, a relevant intracellular parasite of the zebrafish.</title>
        <authorList>
            <person name="Ndikumana S."/>
            <person name="Pelin A."/>
            <person name="Sanders J."/>
            <person name="Corradi N."/>
        </authorList>
    </citation>
    <scope>NUCLEOTIDE SEQUENCE [LARGE SCALE GENOMIC DNA]</scope>
    <source>
        <strain evidence="3 4">MK1</strain>
    </source>
</reference>
<protein>
    <submittedName>
        <fullName evidence="3">Armadillo/beta-Catenin/plakoglobin</fullName>
    </submittedName>
</protein>
<dbReference type="Proteomes" id="UP000051530">
    <property type="component" value="Unassembled WGS sequence"/>
</dbReference>
<dbReference type="VEuPathDB" id="MicrosporidiaDB:M153_17800012203"/>
<dbReference type="GO" id="GO:0005524">
    <property type="term" value="F:ATP binding"/>
    <property type="evidence" value="ECO:0007669"/>
    <property type="project" value="InterPro"/>
</dbReference>
<evidence type="ECO:0000256" key="1">
    <source>
        <dbReference type="SAM" id="Coils"/>
    </source>
</evidence>
<dbReference type="EMBL" id="LGUB01000044">
    <property type="protein sequence ID" value="KRH94663.1"/>
    <property type="molecule type" value="Genomic_DNA"/>
</dbReference>
<dbReference type="InterPro" id="IPR006083">
    <property type="entry name" value="PRK/URK"/>
</dbReference>
<gene>
    <name evidence="3" type="ORF">M153_17800012203</name>
</gene>
<dbReference type="Pfam" id="PF00485">
    <property type="entry name" value="PRK"/>
    <property type="match status" value="1"/>
</dbReference>